<comment type="caution">
    <text evidence="4">The sequence shown here is derived from an EMBL/GenBank/DDBJ whole genome shotgun (WGS) entry which is preliminary data.</text>
</comment>
<reference evidence="4 5" key="2">
    <citation type="submission" date="2018-06" db="EMBL/GenBank/DDBJ databases">
        <title>Sequencing of bacterial isolates from soil warming experiment in Harvard Forest, Massachusetts, USA.</title>
        <authorList>
            <person name="Deangelis K.PhD."/>
        </authorList>
    </citation>
    <scope>NUCLEOTIDE SEQUENCE [LARGE SCALE GENOMIC DNA]</scope>
    <source>
        <strain evidence="4 5">GAS496</strain>
    </source>
</reference>
<gene>
    <name evidence="4" type="ORF">C8E89_11719</name>
</gene>
<dbReference type="SUPFAM" id="SSF53187">
    <property type="entry name" value="Zn-dependent exopeptidases"/>
    <property type="match status" value="1"/>
</dbReference>
<dbReference type="AlphaFoldDB" id="A0A318HBN1"/>
<evidence type="ECO:0000259" key="2">
    <source>
        <dbReference type="Pfam" id="PF02225"/>
    </source>
</evidence>
<evidence type="ECO:0000313" key="4">
    <source>
        <dbReference type="EMBL" id="PXX05511.1"/>
    </source>
</evidence>
<feature type="signal peptide" evidence="1">
    <location>
        <begin position="1"/>
        <end position="16"/>
    </location>
</feature>
<proteinExistence type="predicted"/>
<dbReference type="InterPro" id="IPR003137">
    <property type="entry name" value="PA_domain"/>
</dbReference>
<feature type="domain" description="Peptidase M28" evidence="3">
    <location>
        <begin position="239"/>
        <end position="454"/>
    </location>
</feature>
<sequence length="481" mass="49809">MRAIAAVMVVAVTALASCSSTDSAPVSVLPRDVAGKISADGMYTHLRKLQEIADANQGSRAEGTPGYDASVNYVVQVLKDKGFDVQTPEFERLDRTEGGNPTLTVAGRGFHVDQASLLVPTPPGGLNAITLRPQNAPGCTAADYGTVSVKNAIAVVSDTGCSVGDKQNAAVAKGAVGLLVVSTPSPTGSPAGLFTPGYYQQLTIPVGVIETDADAALRRTSAPVRLVLDTKPVMVKSRNILAQTKTGDTKNVVLAGAHLDSPARSPGINDNGSGVAALLEAASALGAESRITNAVRFAFWGSESEGPTKYVRGLARDVDDVAMYLSVNMIGSPNAGYFTYDGDQSGQPNPDVPLQTVPIGSAGVERTLAGYLNLAGVRPADMPLSRTTDYGPFLATGVPVGGLTAGSSQRKTEVQARLWGGRAGVAFDPNYNTGRDTADNIDRQALSVMGQALAFAVATYAQSVEGVNGVPPRDQRHRSTP</sequence>
<dbReference type="Gene3D" id="3.40.630.10">
    <property type="entry name" value="Zn peptidases"/>
    <property type="match status" value="2"/>
</dbReference>
<name>A0A318HBN1_9MYCO</name>
<keyword evidence="4" id="KW-0645">Protease</keyword>
<reference evidence="5" key="1">
    <citation type="submission" date="2018-05" db="EMBL/GenBank/DDBJ databases">
        <authorList>
            <person name="Deangelis K."/>
            <person name="Huntemann M."/>
            <person name="Clum A."/>
            <person name="Pillay M."/>
            <person name="Palaniappan K."/>
            <person name="Varghese N."/>
            <person name="Mikhailova N."/>
            <person name="Stamatis D."/>
            <person name="Reddy T."/>
            <person name="Daum C."/>
            <person name="Shapiro N."/>
            <person name="Ivanova N."/>
            <person name="Kyrpides N."/>
            <person name="Woyke T."/>
        </authorList>
    </citation>
    <scope>NUCLEOTIDE SEQUENCE [LARGE SCALE GENOMIC DNA]</scope>
    <source>
        <strain evidence="5">GAS496</strain>
    </source>
</reference>
<dbReference type="GO" id="GO:0008235">
    <property type="term" value="F:metalloexopeptidase activity"/>
    <property type="evidence" value="ECO:0007669"/>
    <property type="project" value="InterPro"/>
</dbReference>
<dbReference type="GO" id="GO:0004177">
    <property type="term" value="F:aminopeptidase activity"/>
    <property type="evidence" value="ECO:0007669"/>
    <property type="project" value="UniProtKB-KW"/>
</dbReference>
<dbReference type="PANTHER" id="PTHR12147:SF26">
    <property type="entry name" value="PEPTIDASE M28 DOMAIN-CONTAINING PROTEIN"/>
    <property type="match status" value="1"/>
</dbReference>
<keyword evidence="5" id="KW-1185">Reference proteome</keyword>
<keyword evidence="4" id="KW-0378">Hydrolase</keyword>
<dbReference type="RefSeq" id="WP_110318311.1">
    <property type="nucleotide sequence ID" value="NZ_QJJU01000017.1"/>
</dbReference>
<dbReference type="Pfam" id="PF02225">
    <property type="entry name" value="PA"/>
    <property type="match status" value="1"/>
</dbReference>
<dbReference type="GO" id="GO:0006508">
    <property type="term" value="P:proteolysis"/>
    <property type="evidence" value="ECO:0007669"/>
    <property type="project" value="InterPro"/>
</dbReference>
<protein>
    <submittedName>
        <fullName evidence="4">Aminopeptidase Y</fullName>
    </submittedName>
</protein>
<feature type="domain" description="PA" evidence="2">
    <location>
        <begin position="135"/>
        <end position="212"/>
    </location>
</feature>
<organism evidence="4 5">
    <name type="scientific">Mycolicibacterium moriokaense</name>
    <dbReference type="NCBI Taxonomy" id="39691"/>
    <lineage>
        <taxon>Bacteria</taxon>
        <taxon>Bacillati</taxon>
        <taxon>Actinomycetota</taxon>
        <taxon>Actinomycetes</taxon>
        <taxon>Mycobacteriales</taxon>
        <taxon>Mycobacteriaceae</taxon>
        <taxon>Mycolicibacterium</taxon>
    </lineage>
</organism>
<evidence type="ECO:0000256" key="1">
    <source>
        <dbReference type="SAM" id="SignalP"/>
    </source>
</evidence>
<feature type="chain" id="PRO_5039333269" evidence="1">
    <location>
        <begin position="17"/>
        <end position="481"/>
    </location>
</feature>
<accession>A0A318HBN1</accession>
<dbReference type="InterPro" id="IPR046450">
    <property type="entry name" value="PA_dom_sf"/>
</dbReference>
<dbReference type="CDD" id="cd04816">
    <property type="entry name" value="PA_SaNapH_like"/>
    <property type="match status" value="1"/>
</dbReference>
<keyword evidence="1" id="KW-0732">Signal</keyword>
<dbReference type="EMBL" id="QJJU01000017">
    <property type="protein sequence ID" value="PXX05511.1"/>
    <property type="molecule type" value="Genomic_DNA"/>
</dbReference>
<evidence type="ECO:0000259" key="3">
    <source>
        <dbReference type="Pfam" id="PF04389"/>
    </source>
</evidence>
<dbReference type="InterPro" id="IPR007484">
    <property type="entry name" value="Peptidase_M28"/>
</dbReference>
<dbReference type="PANTHER" id="PTHR12147">
    <property type="entry name" value="METALLOPEPTIDASE M28 FAMILY MEMBER"/>
    <property type="match status" value="1"/>
</dbReference>
<evidence type="ECO:0000313" key="5">
    <source>
        <dbReference type="Proteomes" id="UP000247781"/>
    </source>
</evidence>
<dbReference type="InterPro" id="IPR045175">
    <property type="entry name" value="M28_fam"/>
</dbReference>
<dbReference type="OrthoDB" id="345880at2"/>
<dbReference type="Proteomes" id="UP000247781">
    <property type="component" value="Unassembled WGS sequence"/>
</dbReference>
<dbReference type="SUPFAM" id="SSF52025">
    <property type="entry name" value="PA domain"/>
    <property type="match status" value="1"/>
</dbReference>
<dbReference type="Pfam" id="PF04389">
    <property type="entry name" value="Peptidase_M28"/>
    <property type="match status" value="1"/>
</dbReference>
<dbReference type="PROSITE" id="PS51257">
    <property type="entry name" value="PROKAR_LIPOPROTEIN"/>
    <property type="match status" value="1"/>
</dbReference>
<keyword evidence="4" id="KW-0031">Aminopeptidase</keyword>